<accession>A0A6A5UD31</accession>
<dbReference type="InterPro" id="IPR038213">
    <property type="entry name" value="IFI6/IFI27-like_sf"/>
</dbReference>
<keyword evidence="3" id="KW-0812">Transmembrane</keyword>
<evidence type="ECO:0000256" key="1">
    <source>
        <dbReference type="ARBA" id="ARBA00004141"/>
    </source>
</evidence>
<keyword evidence="4" id="KW-1133">Transmembrane helix</keyword>
<dbReference type="Gene3D" id="6.10.110.10">
    <property type="match status" value="1"/>
</dbReference>
<protein>
    <recommendedName>
        <fullName evidence="8">Lincomycin-condensing protein lmbA</fullName>
    </recommendedName>
</protein>
<name>A0A6A5UD31_9PLEO</name>
<proteinExistence type="inferred from homology"/>
<dbReference type="GO" id="GO:0016020">
    <property type="term" value="C:membrane"/>
    <property type="evidence" value="ECO:0007669"/>
    <property type="project" value="UniProtKB-SubCell"/>
</dbReference>
<evidence type="ECO:0000256" key="2">
    <source>
        <dbReference type="ARBA" id="ARBA00007262"/>
    </source>
</evidence>
<sequence length="185" mass="20464">MTSLIQAFIACLCGAEPTIEETHISEKQPLLSPTPIRTTEETAARVIDTLNTTKKRGSELQIALNDIVGECGWTERLVEWILVKLEQVLREAEKLSPYLREAYEKSCEAATAIKGFVKDHPVFCTLVAIGVLVTIAPWMVEVLGFAEAGPVQGTFAAAWQARYAGYVPKGSLFSFFQRLGMKWAK</sequence>
<reference evidence="6" key="1">
    <citation type="journal article" date="2020" name="Stud. Mycol.">
        <title>101 Dothideomycetes genomes: a test case for predicting lifestyles and emergence of pathogens.</title>
        <authorList>
            <person name="Haridas S."/>
            <person name="Albert R."/>
            <person name="Binder M."/>
            <person name="Bloem J."/>
            <person name="Labutti K."/>
            <person name="Salamov A."/>
            <person name="Andreopoulos B."/>
            <person name="Baker S."/>
            <person name="Barry K."/>
            <person name="Bills G."/>
            <person name="Bluhm B."/>
            <person name="Cannon C."/>
            <person name="Castanera R."/>
            <person name="Culley D."/>
            <person name="Daum C."/>
            <person name="Ezra D."/>
            <person name="Gonzalez J."/>
            <person name="Henrissat B."/>
            <person name="Kuo A."/>
            <person name="Liang C."/>
            <person name="Lipzen A."/>
            <person name="Lutzoni F."/>
            <person name="Magnuson J."/>
            <person name="Mondo S."/>
            <person name="Nolan M."/>
            <person name="Ohm R."/>
            <person name="Pangilinan J."/>
            <person name="Park H.-J."/>
            <person name="Ramirez L."/>
            <person name="Alfaro M."/>
            <person name="Sun H."/>
            <person name="Tritt A."/>
            <person name="Yoshinaga Y."/>
            <person name="Zwiers L.-H."/>
            <person name="Turgeon B."/>
            <person name="Goodwin S."/>
            <person name="Spatafora J."/>
            <person name="Crous P."/>
            <person name="Grigoriev I."/>
        </authorList>
    </citation>
    <scope>NUCLEOTIDE SEQUENCE</scope>
    <source>
        <strain evidence="6">CBS 675.92</strain>
    </source>
</reference>
<comment type="subcellular location">
    <subcellularLocation>
        <location evidence="1">Membrane</location>
        <topology evidence="1">Multi-pass membrane protein</topology>
    </subcellularLocation>
</comment>
<evidence type="ECO:0008006" key="8">
    <source>
        <dbReference type="Google" id="ProtNLM"/>
    </source>
</evidence>
<organism evidence="6 7">
    <name type="scientific">Byssothecium circinans</name>
    <dbReference type="NCBI Taxonomy" id="147558"/>
    <lineage>
        <taxon>Eukaryota</taxon>
        <taxon>Fungi</taxon>
        <taxon>Dikarya</taxon>
        <taxon>Ascomycota</taxon>
        <taxon>Pezizomycotina</taxon>
        <taxon>Dothideomycetes</taxon>
        <taxon>Pleosporomycetidae</taxon>
        <taxon>Pleosporales</taxon>
        <taxon>Massarineae</taxon>
        <taxon>Massarinaceae</taxon>
        <taxon>Byssothecium</taxon>
    </lineage>
</organism>
<dbReference type="Proteomes" id="UP000800035">
    <property type="component" value="Unassembled WGS sequence"/>
</dbReference>
<dbReference type="InterPro" id="IPR009311">
    <property type="entry name" value="IFI6/IFI27-like"/>
</dbReference>
<evidence type="ECO:0000256" key="5">
    <source>
        <dbReference type="ARBA" id="ARBA00023136"/>
    </source>
</evidence>
<dbReference type="AlphaFoldDB" id="A0A6A5UD31"/>
<evidence type="ECO:0000313" key="7">
    <source>
        <dbReference type="Proteomes" id="UP000800035"/>
    </source>
</evidence>
<gene>
    <name evidence="6" type="ORF">CC80DRAFT_461167</name>
</gene>
<dbReference type="Pfam" id="PF06140">
    <property type="entry name" value="Ifi-6-16"/>
    <property type="match status" value="1"/>
</dbReference>
<dbReference type="EMBL" id="ML976978">
    <property type="protein sequence ID" value="KAF1962821.1"/>
    <property type="molecule type" value="Genomic_DNA"/>
</dbReference>
<keyword evidence="5" id="KW-0472">Membrane</keyword>
<evidence type="ECO:0000256" key="4">
    <source>
        <dbReference type="ARBA" id="ARBA00022989"/>
    </source>
</evidence>
<evidence type="ECO:0000256" key="3">
    <source>
        <dbReference type="ARBA" id="ARBA00022692"/>
    </source>
</evidence>
<keyword evidence="7" id="KW-1185">Reference proteome</keyword>
<comment type="similarity">
    <text evidence="2">Belongs to the IFI6/IFI27 family.</text>
</comment>
<evidence type="ECO:0000313" key="6">
    <source>
        <dbReference type="EMBL" id="KAF1962821.1"/>
    </source>
</evidence>
<dbReference type="OrthoDB" id="440424at2759"/>